<accession>A0A1Q5Q5B0</accession>
<dbReference type="Proteomes" id="UP000185628">
    <property type="component" value="Unassembled WGS sequence"/>
</dbReference>
<comment type="caution">
    <text evidence="3">The sequence shown here is derived from an EMBL/GenBank/DDBJ whole genome shotgun (WGS) entry which is preliminary data.</text>
</comment>
<keyword evidence="4" id="KW-1185">Reference proteome</keyword>
<evidence type="ECO:0000313" key="4">
    <source>
        <dbReference type="Proteomes" id="UP000185628"/>
    </source>
</evidence>
<proteinExistence type="predicted"/>
<evidence type="ECO:0000313" key="3">
    <source>
        <dbReference type="EMBL" id="OKL54973.1"/>
    </source>
</evidence>
<evidence type="ECO:0008006" key="5">
    <source>
        <dbReference type="Google" id="ProtNLM"/>
    </source>
</evidence>
<dbReference type="InterPro" id="IPR019277">
    <property type="entry name" value="DUF2304"/>
</dbReference>
<organism evidence="3 4">
    <name type="scientific">Bowdeniella nasicola</name>
    <dbReference type="NCBI Taxonomy" id="208480"/>
    <lineage>
        <taxon>Bacteria</taxon>
        <taxon>Bacillati</taxon>
        <taxon>Actinomycetota</taxon>
        <taxon>Actinomycetes</taxon>
        <taxon>Actinomycetales</taxon>
        <taxon>Actinomycetaceae</taxon>
        <taxon>Bowdeniella</taxon>
    </lineage>
</organism>
<evidence type="ECO:0000256" key="1">
    <source>
        <dbReference type="SAM" id="MobiDB-lite"/>
    </source>
</evidence>
<keyword evidence="2" id="KW-1133">Transmembrane helix</keyword>
<dbReference type="Pfam" id="PF10066">
    <property type="entry name" value="DUF2304"/>
    <property type="match status" value="1"/>
</dbReference>
<dbReference type="AlphaFoldDB" id="A0A1Q5Q5B0"/>
<keyword evidence="2" id="KW-0472">Membrane</keyword>
<protein>
    <recommendedName>
        <fullName evidence="5">DUF2304 domain-containing protein</fullName>
    </recommendedName>
</protein>
<reference evidence="4" key="1">
    <citation type="submission" date="2016-12" db="EMBL/GenBank/DDBJ databases">
        <authorList>
            <person name="Meng X."/>
        </authorList>
    </citation>
    <scope>NUCLEOTIDE SEQUENCE [LARGE SCALE GENOMIC DNA]</scope>
    <source>
        <strain evidence="4">DSM 19116</strain>
    </source>
</reference>
<dbReference type="EMBL" id="MQVR01000004">
    <property type="protein sequence ID" value="OKL54973.1"/>
    <property type="molecule type" value="Genomic_DNA"/>
</dbReference>
<feature type="region of interest" description="Disordered" evidence="1">
    <location>
        <begin position="104"/>
        <end position="129"/>
    </location>
</feature>
<gene>
    <name evidence="3" type="ORF">BSZ39_01450</name>
</gene>
<name>A0A1Q5Q5B0_9ACTO</name>
<feature type="transmembrane region" description="Helical" evidence="2">
    <location>
        <begin position="31"/>
        <end position="53"/>
    </location>
</feature>
<feature type="transmembrane region" description="Helical" evidence="2">
    <location>
        <begin position="65"/>
        <end position="82"/>
    </location>
</feature>
<dbReference type="STRING" id="208480.SAMN02910418_00100"/>
<keyword evidence="2" id="KW-0812">Transmembrane</keyword>
<evidence type="ECO:0000256" key="2">
    <source>
        <dbReference type="SAM" id="Phobius"/>
    </source>
</evidence>
<sequence>MQLLLILGVVIAGIILTRSSAGARHQAIRRIFMALFAAVAVYFIIFPSAASQIARIVGVGRGADLLLYALVVAFFSFVATSFKRVAAMERRITELSRQLAISRAPGPEAIHQQPPTRPNEDIDPEAPTR</sequence>